<dbReference type="Proteomes" id="UP000326565">
    <property type="component" value="Unassembled WGS sequence"/>
</dbReference>
<evidence type="ECO:0000313" key="2">
    <source>
        <dbReference type="Proteomes" id="UP000326565"/>
    </source>
</evidence>
<sequence>MEHDLFEKLNGLPVIICKTCQHGVWPSEIVRHLKSNVHRVKHAEADAIQTTVQQWEDVAPDADAVVIPHQVDEPFTGLPTYPDGLLCRRDYPGCQYIGRSLDNMRRHWRTVHGWSQYARGGRIRREERIQQEAELRRS</sequence>
<dbReference type="Pfam" id="PF12013">
    <property type="entry name" value="OrsD"/>
    <property type="match status" value="1"/>
</dbReference>
<dbReference type="InterPro" id="IPR022698">
    <property type="entry name" value="OrsD"/>
</dbReference>
<gene>
    <name evidence="1" type="ORF">BDV29DRAFT_163970</name>
</gene>
<proteinExistence type="predicted"/>
<feature type="non-terminal residue" evidence="1">
    <location>
        <position position="138"/>
    </location>
</feature>
<dbReference type="EMBL" id="ML732746">
    <property type="protein sequence ID" value="KAB8067017.1"/>
    <property type="molecule type" value="Genomic_DNA"/>
</dbReference>
<organism evidence="1 2">
    <name type="scientific">Aspergillus leporis</name>
    <dbReference type="NCBI Taxonomy" id="41062"/>
    <lineage>
        <taxon>Eukaryota</taxon>
        <taxon>Fungi</taxon>
        <taxon>Dikarya</taxon>
        <taxon>Ascomycota</taxon>
        <taxon>Pezizomycotina</taxon>
        <taxon>Eurotiomycetes</taxon>
        <taxon>Eurotiomycetidae</taxon>
        <taxon>Eurotiales</taxon>
        <taxon>Aspergillaceae</taxon>
        <taxon>Aspergillus</taxon>
        <taxon>Aspergillus subgen. Circumdati</taxon>
    </lineage>
</organism>
<dbReference type="AlphaFoldDB" id="A0A5N5WHM8"/>
<keyword evidence="2" id="KW-1185">Reference proteome</keyword>
<protein>
    <recommendedName>
        <fullName evidence="3">C2H2-type domain-containing protein</fullName>
    </recommendedName>
</protein>
<name>A0A5N5WHM8_9EURO</name>
<reference evidence="1 2" key="1">
    <citation type="submission" date="2019-04" db="EMBL/GenBank/DDBJ databases">
        <title>Friends and foes A comparative genomics study of 23 Aspergillus species from section Flavi.</title>
        <authorList>
            <consortium name="DOE Joint Genome Institute"/>
            <person name="Kjaerbolling I."/>
            <person name="Vesth T."/>
            <person name="Frisvad J.C."/>
            <person name="Nybo J.L."/>
            <person name="Theobald S."/>
            <person name="Kildgaard S."/>
            <person name="Isbrandt T."/>
            <person name="Kuo A."/>
            <person name="Sato A."/>
            <person name="Lyhne E.K."/>
            <person name="Kogle M.E."/>
            <person name="Wiebenga A."/>
            <person name="Kun R.S."/>
            <person name="Lubbers R.J."/>
            <person name="Makela M.R."/>
            <person name="Barry K."/>
            <person name="Chovatia M."/>
            <person name="Clum A."/>
            <person name="Daum C."/>
            <person name="Haridas S."/>
            <person name="He G."/>
            <person name="LaButti K."/>
            <person name="Lipzen A."/>
            <person name="Mondo S."/>
            <person name="Riley R."/>
            <person name="Salamov A."/>
            <person name="Simmons B.A."/>
            <person name="Magnuson J.K."/>
            <person name="Henrissat B."/>
            <person name="Mortensen U.H."/>
            <person name="Larsen T.O."/>
            <person name="Devries R.P."/>
            <person name="Grigoriev I.V."/>
            <person name="Machida M."/>
            <person name="Baker S.E."/>
            <person name="Andersen M.R."/>
        </authorList>
    </citation>
    <scope>NUCLEOTIDE SEQUENCE [LARGE SCALE GENOMIC DNA]</scope>
    <source>
        <strain evidence="1 2">CBS 151.66</strain>
    </source>
</reference>
<evidence type="ECO:0008006" key="3">
    <source>
        <dbReference type="Google" id="ProtNLM"/>
    </source>
</evidence>
<evidence type="ECO:0000313" key="1">
    <source>
        <dbReference type="EMBL" id="KAB8067017.1"/>
    </source>
</evidence>
<accession>A0A5N5WHM8</accession>
<dbReference type="OrthoDB" id="4505768at2759"/>